<evidence type="ECO:0000313" key="1">
    <source>
        <dbReference type="EMBL" id="ERM82514.1"/>
    </source>
</evidence>
<accession>U5BY66</accession>
<keyword evidence="2" id="KW-1185">Reference proteome</keyword>
<evidence type="ECO:0000313" key="2">
    <source>
        <dbReference type="Proteomes" id="UP000016843"/>
    </source>
</evidence>
<proteinExistence type="predicted"/>
<organism evidence="1 2">
    <name type="scientific">Rhodonellum psychrophilum GCM71 = DSM 17998</name>
    <dbReference type="NCBI Taxonomy" id="1123057"/>
    <lineage>
        <taxon>Bacteria</taxon>
        <taxon>Pseudomonadati</taxon>
        <taxon>Bacteroidota</taxon>
        <taxon>Cytophagia</taxon>
        <taxon>Cytophagales</taxon>
        <taxon>Cytophagaceae</taxon>
        <taxon>Rhodonellum</taxon>
    </lineage>
</organism>
<dbReference type="Proteomes" id="UP000016843">
    <property type="component" value="Unassembled WGS sequence"/>
</dbReference>
<sequence length="55" mass="6560">MHQDAFLYELERNEYLGIQSVLKPVFLVLRICFFGEWLWVIQTPKKSDQKTSPLC</sequence>
<dbReference type="EMBL" id="AWXR01000025">
    <property type="protein sequence ID" value="ERM82514.1"/>
    <property type="molecule type" value="Genomic_DNA"/>
</dbReference>
<name>U5BY66_9BACT</name>
<dbReference type="AlphaFoldDB" id="U5BY66"/>
<protein>
    <submittedName>
        <fullName evidence="1">Uncharacterized protein</fullName>
    </submittedName>
</protein>
<gene>
    <name evidence="1" type="ORF">P872_05680</name>
</gene>
<reference evidence="1 2" key="1">
    <citation type="journal article" date="2013" name="Genome Announc.">
        <title>Draft Genome Sequence of the Psychrophilic and Alkaliphilic Rhodonellum psychrophilum Strain GCM71T.</title>
        <authorList>
            <person name="Hauptmann A.L."/>
            <person name="Glaring M.A."/>
            <person name="Hallin P.F."/>
            <person name="Prieme A."/>
            <person name="Stougaard P."/>
        </authorList>
    </citation>
    <scope>NUCLEOTIDE SEQUENCE [LARGE SCALE GENOMIC DNA]</scope>
    <source>
        <strain evidence="1 2">GCM71</strain>
    </source>
</reference>
<comment type="caution">
    <text evidence="1">The sequence shown here is derived from an EMBL/GenBank/DDBJ whole genome shotgun (WGS) entry which is preliminary data.</text>
</comment>